<reference evidence="6" key="1">
    <citation type="journal article" date="2021" name="Nat. Microbiol.">
        <title>Cocultivation of an ultrasmall environmental parasitic bacterium with lytic ability against bacteria associated with wastewater foams.</title>
        <authorList>
            <person name="Batinovic S."/>
            <person name="Rose J.J.A."/>
            <person name="Ratcliffe J."/>
            <person name="Seviour R.J."/>
            <person name="Petrovski S."/>
        </authorList>
    </citation>
    <scope>NUCLEOTIDE SEQUENCE</scope>
    <source>
        <strain evidence="6">CON44</strain>
    </source>
</reference>
<evidence type="ECO:0000256" key="3">
    <source>
        <dbReference type="ARBA" id="ARBA00022989"/>
    </source>
</evidence>
<dbReference type="PANTHER" id="PTHR33507:SF3">
    <property type="entry name" value="INNER MEMBRANE PROTEIN YBBJ"/>
    <property type="match status" value="1"/>
</dbReference>
<gene>
    <name evidence="6" type="ORF">GII30_12065</name>
</gene>
<keyword evidence="3" id="KW-1133">Transmembrane helix</keyword>
<dbReference type="InterPro" id="IPR012340">
    <property type="entry name" value="NA-bd_OB-fold"/>
</dbReference>
<evidence type="ECO:0000313" key="6">
    <source>
        <dbReference type="EMBL" id="QHN39803.1"/>
    </source>
</evidence>
<dbReference type="Pfam" id="PF01957">
    <property type="entry name" value="NfeD"/>
    <property type="match status" value="1"/>
</dbReference>
<dbReference type="RefSeq" id="WP_005181665.1">
    <property type="nucleotide sequence ID" value="NZ_CP045804.1"/>
</dbReference>
<feature type="domain" description="NfeD-like C-terminal" evidence="5">
    <location>
        <begin position="83"/>
        <end position="141"/>
    </location>
</feature>
<dbReference type="EMBL" id="CP045810">
    <property type="protein sequence ID" value="QHN39803.1"/>
    <property type="molecule type" value="Genomic_DNA"/>
</dbReference>
<dbReference type="Gene3D" id="2.40.50.140">
    <property type="entry name" value="Nucleic acid-binding proteins"/>
    <property type="match status" value="1"/>
</dbReference>
<keyword evidence="4" id="KW-0472">Membrane</keyword>
<evidence type="ECO:0000256" key="1">
    <source>
        <dbReference type="ARBA" id="ARBA00004141"/>
    </source>
</evidence>
<protein>
    <submittedName>
        <fullName evidence="6">NfeD family protein</fullName>
    </submittedName>
</protein>
<name>A0A857KJQ5_9ACTN</name>
<comment type="subcellular location">
    <subcellularLocation>
        <location evidence="1">Membrane</location>
        <topology evidence="1">Multi-pass membrane protein</topology>
    </subcellularLocation>
</comment>
<evidence type="ECO:0000256" key="2">
    <source>
        <dbReference type="ARBA" id="ARBA00022692"/>
    </source>
</evidence>
<dbReference type="InterPro" id="IPR002810">
    <property type="entry name" value="NfeD-like_C"/>
</dbReference>
<evidence type="ECO:0000259" key="5">
    <source>
        <dbReference type="Pfam" id="PF01957"/>
    </source>
</evidence>
<dbReference type="SUPFAM" id="SSF141322">
    <property type="entry name" value="NfeD domain-like"/>
    <property type="match status" value="1"/>
</dbReference>
<dbReference type="AlphaFoldDB" id="A0A857KJQ5"/>
<dbReference type="InterPro" id="IPR052165">
    <property type="entry name" value="Membrane_assoc_protease"/>
</dbReference>
<dbReference type="PANTHER" id="PTHR33507">
    <property type="entry name" value="INNER MEMBRANE PROTEIN YBBJ"/>
    <property type="match status" value="1"/>
</dbReference>
<accession>A0A857KJQ5</accession>
<keyword evidence="2" id="KW-0812">Transmembrane</keyword>
<proteinExistence type="predicted"/>
<organism evidence="6">
    <name type="scientific">Gordonia amarae</name>
    <dbReference type="NCBI Taxonomy" id="36821"/>
    <lineage>
        <taxon>Bacteria</taxon>
        <taxon>Bacillati</taxon>
        <taxon>Actinomycetota</taxon>
        <taxon>Actinomycetes</taxon>
        <taxon>Mycobacteriales</taxon>
        <taxon>Gordoniaceae</taxon>
        <taxon>Gordonia</taxon>
    </lineage>
</organism>
<evidence type="ECO:0000256" key="4">
    <source>
        <dbReference type="ARBA" id="ARBA00023136"/>
    </source>
</evidence>
<dbReference type="GO" id="GO:0005886">
    <property type="term" value="C:plasma membrane"/>
    <property type="evidence" value="ECO:0007669"/>
    <property type="project" value="TreeGrafter"/>
</dbReference>
<sequence>MSALLWLGAAVLLATAELMIGDLVLLMLAGGALATAGVDAVFDTPIWVDGVVFAVVSLLLLLVVRPVAKRHLLSRPRYLSNTEALEGRSAVVTEAVDEQDGRVKLSGEIWSARALEPGARIQPGEQVTVVRIDGATAIVWKG</sequence>